<evidence type="ECO:0000256" key="5">
    <source>
        <dbReference type="ARBA" id="ARBA00023136"/>
    </source>
</evidence>
<keyword evidence="4 6" id="KW-1133">Transmembrane helix</keyword>
<dbReference type="Pfam" id="PF05140">
    <property type="entry name" value="ResB"/>
    <property type="match status" value="2"/>
</dbReference>
<evidence type="ECO:0000256" key="4">
    <source>
        <dbReference type="ARBA" id="ARBA00022989"/>
    </source>
</evidence>
<evidence type="ECO:0000259" key="7">
    <source>
        <dbReference type="Pfam" id="PF05140"/>
    </source>
</evidence>
<evidence type="ECO:0000313" key="8">
    <source>
        <dbReference type="EMBL" id="RZD19061.1"/>
    </source>
</evidence>
<dbReference type="PANTHER" id="PTHR31566">
    <property type="entry name" value="CYTOCHROME C BIOGENESIS PROTEIN CCS1, CHLOROPLASTIC"/>
    <property type="match status" value="1"/>
</dbReference>
<feature type="transmembrane region" description="Helical" evidence="6">
    <location>
        <begin position="12"/>
        <end position="32"/>
    </location>
</feature>
<comment type="caution">
    <text evidence="8">The sequence shown here is derived from an EMBL/GenBank/DDBJ whole genome shotgun (WGS) entry which is preliminary data.</text>
</comment>
<evidence type="ECO:0000313" key="9">
    <source>
        <dbReference type="Proteomes" id="UP000319296"/>
    </source>
</evidence>
<dbReference type="PANTHER" id="PTHR31566:SF0">
    <property type="entry name" value="CYTOCHROME C BIOGENESIS PROTEIN CCS1, CHLOROPLASTIC"/>
    <property type="match status" value="1"/>
</dbReference>
<feature type="transmembrane region" description="Helical" evidence="6">
    <location>
        <begin position="397"/>
        <end position="415"/>
    </location>
</feature>
<dbReference type="AlphaFoldDB" id="A0A519BP62"/>
<name>A0A519BP62_9DELT</name>
<comment type="subcellular location">
    <subcellularLocation>
        <location evidence="1">Membrane</location>
        <topology evidence="1">Multi-pass membrane protein</topology>
    </subcellularLocation>
</comment>
<gene>
    <name evidence="8" type="ORF">EVG15_02860</name>
</gene>
<dbReference type="GO" id="GO:0017004">
    <property type="term" value="P:cytochrome complex assembly"/>
    <property type="evidence" value="ECO:0007669"/>
    <property type="project" value="UniProtKB-KW"/>
</dbReference>
<organism evidence="8 9">
    <name type="scientific">Candidatus Acididesulfobacter diazotrophicus</name>
    <dbReference type="NCBI Taxonomy" id="2597226"/>
    <lineage>
        <taxon>Bacteria</taxon>
        <taxon>Deltaproteobacteria</taxon>
        <taxon>Candidatus Acidulodesulfobacterales</taxon>
        <taxon>Candidatus Acididesulfobacter</taxon>
    </lineage>
</organism>
<dbReference type="Proteomes" id="UP000319296">
    <property type="component" value="Unassembled WGS sequence"/>
</dbReference>
<evidence type="ECO:0000256" key="2">
    <source>
        <dbReference type="ARBA" id="ARBA00022692"/>
    </source>
</evidence>
<evidence type="ECO:0000256" key="1">
    <source>
        <dbReference type="ARBA" id="ARBA00004141"/>
    </source>
</evidence>
<dbReference type="GO" id="GO:0016020">
    <property type="term" value="C:membrane"/>
    <property type="evidence" value="ECO:0007669"/>
    <property type="project" value="UniProtKB-SubCell"/>
</dbReference>
<proteinExistence type="predicted"/>
<reference evidence="8 9" key="1">
    <citation type="journal article" date="2019" name="ISME J.">
        <title>Insights into ecological role of a new deltaproteobacterial order Candidatus Acidulodesulfobacterales by metagenomics and metatranscriptomics.</title>
        <authorList>
            <person name="Tan S."/>
            <person name="Liu J."/>
            <person name="Fang Y."/>
            <person name="Hedlund B.P."/>
            <person name="Lian Z.H."/>
            <person name="Huang L.Y."/>
            <person name="Li J.T."/>
            <person name="Huang L.N."/>
            <person name="Li W.J."/>
            <person name="Jiang H.C."/>
            <person name="Dong H.L."/>
            <person name="Shu W.S."/>
        </authorList>
    </citation>
    <scope>NUCLEOTIDE SEQUENCE [LARGE SCALE GENOMIC DNA]</scope>
    <source>
        <strain evidence="8">AP1</strain>
    </source>
</reference>
<keyword evidence="3" id="KW-0201">Cytochrome c-type biogenesis</keyword>
<dbReference type="EMBL" id="SGBB01000003">
    <property type="protein sequence ID" value="RZD19061.1"/>
    <property type="molecule type" value="Genomic_DNA"/>
</dbReference>
<keyword evidence="5 6" id="KW-0472">Membrane</keyword>
<dbReference type="InterPro" id="IPR023494">
    <property type="entry name" value="Cyt_c_bgen_Ccs1/CcsB/ResB"/>
</dbReference>
<dbReference type="InterPro" id="IPR007816">
    <property type="entry name" value="ResB-like_domain"/>
</dbReference>
<feature type="domain" description="ResB-like" evidence="7">
    <location>
        <begin position="364"/>
        <end position="451"/>
    </location>
</feature>
<evidence type="ECO:0000256" key="3">
    <source>
        <dbReference type="ARBA" id="ARBA00022748"/>
    </source>
</evidence>
<evidence type="ECO:0000256" key="6">
    <source>
        <dbReference type="SAM" id="Phobius"/>
    </source>
</evidence>
<feature type="domain" description="ResB-like" evidence="7">
    <location>
        <begin position="12"/>
        <end position="306"/>
    </location>
</feature>
<keyword evidence="2 6" id="KW-0812">Transmembrane</keyword>
<accession>A0A519BP62</accession>
<feature type="transmembrane region" description="Helical" evidence="6">
    <location>
        <begin position="168"/>
        <end position="189"/>
    </location>
</feature>
<feature type="transmembrane region" description="Helical" evidence="6">
    <location>
        <begin position="52"/>
        <end position="80"/>
    </location>
</feature>
<protein>
    <recommendedName>
        <fullName evidence="7">ResB-like domain-containing protein</fullName>
    </recommendedName>
</protein>
<sequence>MLSKLNKFFSSVKLAIILFILIAAVSIVGTIIDQGDTISQYKIIYGNNVFHILYWLGFLNIYNSWYFIGLAALLILTLIVSSANRTPKIIKEIINPDLSFDTALQKKRFKAQYITLQSSKNTEELLTFAEKAFRKNFGNPIKDIRNKKDNKTGSLFYSKNSIFRISPIIAHLGALVVLTGVILSAVLGYRSYTNIKVGQTIQHSYLLKNNKPVLLPFKIKLDNYVSKYYKDGMPKAYISTLTIMKKHIGVLTKTIRVNHPLTYDGITIYQASFGHYKPTAARILVLNLKLKNKKNKKALIYATPGKIYNSKINNIKFSFNFFKKPKKNSIPFYISIIKNNKKIGPPLIFQELPYKTKKGNMPLFFTKYNNNIAFIFAGVKTYYYSGVEITKNVDTDIVWIGSAILIFALFFSFFFNQQSLWIRVTPSEPSEKDKTNKIEILAIPHKKFASFYSMIDKNADEFKKNI</sequence>